<feature type="compositionally biased region" description="Polar residues" evidence="1">
    <location>
        <begin position="23"/>
        <end position="37"/>
    </location>
</feature>
<dbReference type="Proteomes" id="UP000053660">
    <property type="component" value="Unassembled WGS sequence"/>
</dbReference>
<accession>A0A0B1TA26</accession>
<feature type="compositionally biased region" description="Basic and acidic residues" evidence="1">
    <location>
        <begin position="51"/>
        <end position="60"/>
    </location>
</feature>
<dbReference type="EMBL" id="KN551501">
    <property type="protein sequence ID" value="KHJ92205.1"/>
    <property type="molecule type" value="Genomic_DNA"/>
</dbReference>
<name>A0A0B1TA26_OESDE</name>
<keyword evidence="3" id="KW-1185">Reference proteome</keyword>
<evidence type="ECO:0000256" key="1">
    <source>
        <dbReference type="SAM" id="MobiDB-lite"/>
    </source>
</evidence>
<organism evidence="2 3">
    <name type="scientific">Oesophagostomum dentatum</name>
    <name type="common">Nodular worm</name>
    <dbReference type="NCBI Taxonomy" id="61180"/>
    <lineage>
        <taxon>Eukaryota</taxon>
        <taxon>Metazoa</taxon>
        <taxon>Ecdysozoa</taxon>
        <taxon>Nematoda</taxon>
        <taxon>Chromadorea</taxon>
        <taxon>Rhabditida</taxon>
        <taxon>Rhabditina</taxon>
        <taxon>Rhabditomorpha</taxon>
        <taxon>Strongyloidea</taxon>
        <taxon>Strongylidae</taxon>
        <taxon>Oesophagostomum</taxon>
    </lineage>
</organism>
<evidence type="ECO:0000313" key="2">
    <source>
        <dbReference type="EMBL" id="KHJ92205.1"/>
    </source>
</evidence>
<feature type="compositionally biased region" description="Low complexity" evidence="1">
    <location>
        <begin position="176"/>
        <end position="222"/>
    </location>
</feature>
<proteinExistence type="predicted"/>
<dbReference type="OrthoDB" id="5875663at2759"/>
<reference evidence="2 3" key="1">
    <citation type="submission" date="2014-03" db="EMBL/GenBank/DDBJ databases">
        <title>Draft genome of the hookworm Oesophagostomum dentatum.</title>
        <authorList>
            <person name="Mitreva M."/>
        </authorList>
    </citation>
    <scope>NUCLEOTIDE SEQUENCE [LARGE SCALE GENOMIC DNA]</scope>
    <source>
        <strain evidence="2 3">OD-Hann</strain>
    </source>
</reference>
<feature type="compositionally biased region" description="Acidic residues" evidence="1">
    <location>
        <begin position="288"/>
        <end position="297"/>
    </location>
</feature>
<gene>
    <name evidence="2" type="ORF">OESDEN_07914</name>
</gene>
<feature type="region of interest" description="Disordered" evidence="1">
    <location>
        <begin position="1"/>
        <end position="72"/>
    </location>
</feature>
<feature type="compositionally biased region" description="Basic and acidic residues" evidence="1">
    <location>
        <begin position="298"/>
        <end position="307"/>
    </location>
</feature>
<feature type="compositionally biased region" description="Basic and acidic residues" evidence="1">
    <location>
        <begin position="110"/>
        <end position="127"/>
    </location>
</feature>
<evidence type="ECO:0000313" key="3">
    <source>
        <dbReference type="Proteomes" id="UP000053660"/>
    </source>
</evidence>
<sequence>MISQLRSRTQRESTIEETDGDGSSDSGKTPSIDTPSSAGERIVFDFPFDNGKSDSKEWEMSPKQLPGLKVGRKSLDDIRELRSSIDHSLIKPPKLQRQKKKNVSINSYKGDSDSDRQIDESEDEPKATKAKSNMVKAKSPFRPAVESGSDLESIDFEEASSPSKTVHFLDEKKPGKSSTSSKSSESSSSRRSSASSQSTTSTSSTSRPSAKSKTSSESSTSRKYTDFFQSATFHDVNSDANSEGSSTVRESPPSGKLSKKAKARKSSHSSKESSSTEEQTEAEKYLNEDEFESTDSEESSRPSKDSEFCSSNLHHVTKDVLKTHLELLKEFNRLEFSSLQEWNAILDDVRKKYEGPSTEKLQAVLDKRFNRMNMQTL</sequence>
<feature type="region of interest" description="Disordered" evidence="1">
    <location>
        <begin position="84"/>
        <end position="308"/>
    </location>
</feature>
<dbReference type="AlphaFoldDB" id="A0A0B1TA26"/>
<feature type="compositionally biased region" description="Basic residues" evidence="1">
    <location>
        <begin position="257"/>
        <end position="268"/>
    </location>
</feature>
<protein>
    <submittedName>
        <fullName evidence="2">Uncharacterized protein</fullName>
    </submittedName>
</protein>
<feature type="compositionally biased region" description="Polar residues" evidence="1">
    <location>
        <begin position="238"/>
        <end position="249"/>
    </location>
</feature>